<dbReference type="PANTHER" id="PTHR35744">
    <property type="entry name" value="C2H2-TYPE DOMAIN-CONTAINING PROTEIN"/>
    <property type="match status" value="1"/>
</dbReference>
<evidence type="ECO:0000259" key="2">
    <source>
        <dbReference type="PROSITE" id="PS50157"/>
    </source>
</evidence>
<reference evidence="3" key="1">
    <citation type="submission" date="2015-07" db="EMBL/GenBank/DDBJ databases">
        <title>Transcriptome Assembly of Anthurium amnicola.</title>
        <authorList>
            <person name="Suzuki J."/>
        </authorList>
    </citation>
    <scope>NUCLEOTIDE SEQUENCE</scope>
</reference>
<dbReference type="PROSITE" id="PS50157">
    <property type="entry name" value="ZINC_FINGER_C2H2_2"/>
    <property type="match status" value="1"/>
</dbReference>
<organism evidence="3">
    <name type="scientific">Anthurium amnicola</name>
    <dbReference type="NCBI Taxonomy" id="1678845"/>
    <lineage>
        <taxon>Eukaryota</taxon>
        <taxon>Viridiplantae</taxon>
        <taxon>Streptophyta</taxon>
        <taxon>Embryophyta</taxon>
        <taxon>Tracheophyta</taxon>
        <taxon>Spermatophyta</taxon>
        <taxon>Magnoliopsida</taxon>
        <taxon>Liliopsida</taxon>
        <taxon>Araceae</taxon>
        <taxon>Pothoideae</taxon>
        <taxon>Potheae</taxon>
        <taxon>Anthurium</taxon>
    </lineage>
</organism>
<proteinExistence type="predicted"/>
<keyword evidence="1" id="KW-0863">Zinc-finger</keyword>
<dbReference type="PANTHER" id="PTHR35744:SF2">
    <property type="entry name" value="OS06G0166200 PROTEIN"/>
    <property type="match status" value="1"/>
</dbReference>
<sequence length="240" mass="26865">PHPLRAESEFWPRRRYPGTRQKAKLPLHSTAAPPVTAATTMSQLAGAAIAAPPTPLRSAAALLPTITFLPQLRRRTNLPLTPTCPVRPLRLNLSAAGHQGAHDHAHAAPSASSMEVDMVRGRDGVWSPVSEEREKRVVVLWDLDNKPPRGPPYEAAMALRRVAALFGQVVDVSAYANRHAFLHLPQWVLDRRRERRHLDDLERRALSAPPPDDPYLCGVCGRKCRTHADLRKHFRQLHER</sequence>
<keyword evidence="1" id="KW-0479">Metal-binding</keyword>
<gene>
    <name evidence="3" type="primary">Znf687</name>
    <name evidence="3" type="ORF">g.50152</name>
</gene>
<feature type="non-terminal residue" evidence="3">
    <location>
        <position position="240"/>
    </location>
</feature>
<dbReference type="InterPro" id="IPR013087">
    <property type="entry name" value="Znf_C2H2_type"/>
</dbReference>
<keyword evidence="1" id="KW-0862">Zinc</keyword>
<protein>
    <submittedName>
        <fullName evidence="3">Zinc finger protein 687</fullName>
    </submittedName>
</protein>
<accession>A0A1D1XLW5</accession>
<dbReference type="GO" id="GO:0008270">
    <property type="term" value="F:zinc ion binding"/>
    <property type="evidence" value="ECO:0007669"/>
    <property type="project" value="UniProtKB-KW"/>
</dbReference>
<evidence type="ECO:0000313" key="3">
    <source>
        <dbReference type="EMBL" id="JAT43374.1"/>
    </source>
</evidence>
<dbReference type="PROSITE" id="PS00028">
    <property type="entry name" value="ZINC_FINGER_C2H2_1"/>
    <property type="match status" value="1"/>
</dbReference>
<dbReference type="AlphaFoldDB" id="A0A1D1XLW5"/>
<feature type="domain" description="C2H2-type" evidence="2">
    <location>
        <begin position="215"/>
        <end position="240"/>
    </location>
</feature>
<dbReference type="EMBL" id="GDJX01024562">
    <property type="protein sequence ID" value="JAT43374.1"/>
    <property type="molecule type" value="Transcribed_RNA"/>
</dbReference>
<feature type="non-terminal residue" evidence="3">
    <location>
        <position position="1"/>
    </location>
</feature>
<evidence type="ECO:0000256" key="1">
    <source>
        <dbReference type="PROSITE-ProRule" id="PRU00042"/>
    </source>
</evidence>
<name>A0A1D1XLW5_9ARAE</name>